<keyword evidence="4" id="KW-1185">Reference proteome</keyword>
<name>A0AAD5NZK7_ACENE</name>
<sequence>MMVARMMLEDDDGLKMMVNGGDDDWVEMMVGLNALSLKEREGPVRTLKTNLKVAGLWRMATSLVRNVLSTKAVNRDGFRAIMRKIWQTREGVEIDPVIRNIFAFQFGNMEDKQRIVSEGQWSLNDALIFLEEKEGKGDIQRMKSLIFKDCYDKPKDLEAANGEEFLFGFWMRASAPSRGSRNGGRKWLLDERGEGLPFKERGNWRSLNRAEAGRDGDRREFPMANGDGSLQQNPRLESG</sequence>
<feature type="domain" description="DUF4283" evidence="2">
    <location>
        <begin position="62"/>
        <end position="131"/>
    </location>
</feature>
<dbReference type="EMBL" id="JAJSOW010000100">
    <property type="protein sequence ID" value="KAI9187487.1"/>
    <property type="molecule type" value="Genomic_DNA"/>
</dbReference>
<reference evidence="3" key="2">
    <citation type="submission" date="2023-02" db="EMBL/GenBank/DDBJ databases">
        <authorList>
            <person name="Swenson N.G."/>
            <person name="Wegrzyn J.L."/>
            <person name="Mcevoy S.L."/>
        </authorList>
    </citation>
    <scope>NUCLEOTIDE SEQUENCE</scope>
    <source>
        <strain evidence="3">91603</strain>
        <tissue evidence="3">Leaf</tissue>
    </source>
</reference>
<evidence type="ECO:0000256" key="1">
    <source>
        <dbReference type="SAM" id="MobiDB-lite"/>
    </source>
</evidence>
<evidence type="ECO:0000313" key="4">
    <source>
        <dbReference type="Proteomes" id="UP001064489"/>
    </source>
</evidence>
<protein>
    <recommendedName>
        <fullName evidence="2">DUF4283 domain-containing protein</fullName>
    </recommendedName>
</protein>
<accession>A0AAD5NZK7</accession>
<feature type="compositionally biased region" description="Basic and acidic residues" evidence="1">
    <location>
        <begin position="211"/>
        <end position="221"/>
    </location>
</feature>
<dbReference type="AlphaFoldDB" id="A0AAD5NZK7"/>
<dbReference type="Proteomes" id="UP001064489">
    <property type="component" value="Chromosome 3"/>
</dbReference>
<evidence type="ECO:0000313" key="3">
    <source>
        <dbReference type="EMBL" id="KAI9187487.1"/>
    </source>
</evidence>
<feature type="compositionally biased region" description="Polar residues" evidence="1">
    <location>
        <begin position="228"/>
        <end position="239"/>
    </location>
</feature>
<proteinExistence type="predicted"/>
<gene>
    <name evidence="3" type="ORF">LWI28_028747</name>
</gene>
<reference evidence="3" key="1">
    <citation type="journal article" date="2022" name="Plant J.">
        <title>Strategies of tolerance reflected in two North American maple genomes.</title>
        <authorList>
            <person name="McEvoy S.L."/>
            <person name="Sezen U.U."/>
            <person name="Trouern-Trend A."/>
            <person name="McMahon S.M."/>
            <person name="Schaberg P.G."/>
            <person name="Yang J."/>
            <person name="Wegrzyn J.L."/>
            <person name="Swenson N.G."/>
        </authorList>
    </citation>
    <scope>NUCLEOTIDE SEQUENCE</scope>
    <source>
        <strain evidence="3">91603</strain>
    </source>
</reference>
<dbReference type="InterPro" id="IPR025558">
    <property type="entry name" value="DUF4283"/>
</dbReference>
<dbReference type="Pfam" id="PF14111">
    <property type="entry name" value="DUF4283"/>
    <property type="match status" value="1"/>
</dbReference>
<comment type="caution">
    <text evidence="3">The sequence shown here is derived from an EMBL/GenBank/DDBJ whole genome shotgun (WGS) entry which is preliminary data.</text>
</comment>
<organism evidence="3 4">
    <name type="scientific">Acer negundo</name>
    <name type="common">Box elder</name>
    <dbReference type="NCBI Taxonomy" id="4023"/>
    <lineage>
        <taxon>Eukaryota</taxon>
        <taxon>Viridiplantae</taxon>
        <taxon>Streptophyta</taxon>
        <taxon>Embryophyta</taxon>
        <taxon>Tracheophyta</taxon>
        <taxon>Spermatophyta</taxon>
        <taxon>Magnoliopsida</taxon>
        <taxon>eudicotyledons</taxon>
        <taxon>Gunneridae</taxon>
        <taxon>Pentapetalae</taxon>
        <taxon>rosids</taxon>
        <taxon>malvids</taxon>
        <taxon>Sapindales</taxon>
        <taxon>Sapindaceae</taxon>
        <taxon>Hippocastanoideae</taxon>
        <taxon>Acereae</taxon>
        <taxon>Acer</taxon>
    </lineage>
</organism>
<evidence type="ECO:0000259" key="2">
    <source>
        <dbReference type="Pfam" id="PF14111"/>
    </source>
</evidence>
<feature type="region of interest" description="Disordered" evidence="1">
    <location>
        <begin position="207"/>
        <end position="239"/>
    </location>
</feature>